<proteinExistence type="predicted"/>
<keyword evidence="2" id="KW-1185">Reference proteome</keyword>
<gene>
    <name evidence="1" type="ordered locus">Caci_2958</name>
</gene>
<dbReference type="KEGG" id="cai:Caci_2958"/>
<dbReference type="STRING" id="479433.Caci_2958"/>
<dbReference type="HOGENOM" id="CLU_2492157_0_0_11"/>
<dbReference type="EMBL" id="CP001700">
    <property type="protein sequence ID" value="ACU71867.1"/>
    <property type="molecule type" value="Genomic_DNA"/>
</dbReference>
<dbReference type="InParanoid" id="C7Q2X5"/>
<accession>C7Q2X5</accession>
<organism evidence="1 2">
    <name type="scientific">Catenulispora acidiphila (strain DSM 44928 / JCM 14897 / NBRC 102108 / NRRL B-24433 / ID139908)</name>
    <dbReference type="NCBI Taxonomy" id="479433"/>
    <lineage>
        <taxon>Bacteria</taxon>
        <taxon>Bacillati</taxon>
        <taxon>Actinomycetota</taxon>
        <taxon>Actinomycetes</taxon>
        <taxon>Catenulisporales</taxon>
        <taxon>Catenulisporaceae</taxon>
        <taxon>Catenulispora</taxon>
    </lineage>
</organism>
<name>C7Q2X5_CATAD</name>
<sequence>MTEPPDDLTRQVRAQIAAAYGLDYDTTDWNWDGYLTARAEYDARLAEFRDAIPKRMEASATDLTALFQAEDLLPPGFTFAYEDRSQ</sequence>
<evidence type="ECO:0000313" key="2">
    <source>
        <dbReference type="Proteomes" id="UP000000851"/>
    </source>
</evidence>
<dbReference type="AlphaFoldDB" id="C7Q2X5"/>
<dbReference type="Proteomes" id="UP000000851">
    <property type="component" value="Chromosome"/>
</dbReference>
<reference evidence="1 2" key="1">
    <citation type="journal article" date="2009" name="Stand. Genomic Sci.">
        <title>Complete genome sequence of Catenulispora acidiphila type strain (ID 139908).</title>
        <authorList>
            <person name="Copeland A."/>
            <person name="Lapidus A."/>
            <person name="Glavina Del Rio T."/>
            <person name="Nolan M."/>
            <person name="Lucas S."/>
            <person name="Chen F."/>
            <person name="Tice H."/>
            <person name="Cheng J.F."/>
            <person name="Bruce D."/>
            <person name="Goodwin L."/>
            <person name="Pitluck S."/>
            <person name="Mikhailova N."/>
            <person name="Pati A."/>
            <person name="Ivanova N."/>
            <person name="Mavromatis K."/>
            <person name="Chen A."/>
            <person name="Palaniappan K."/>
            <person name="Chain P."/>
            <person name="Land M."/>
            <person name="Hauser L."/>
            <person name="Chang Y.J."/>
            <person name="Jeffries C.D."/>
            <person name="Chertkov O."/>
            <person name="Brettin T."/>
            <person name="Detter J.C."/>
            <person name="Han C."/>
            <person name="Ali Z."/>
            <person name="Tindall B.J."/>
            <person name="Goker M."/>
            <person name="Bristow J."/>
            <person name="Eisen J.A."/>
            <person name="Markowitz V."/>
            <person name="Hugenholtz P."/>
            <person name="Kyrpides N.C."/>
            <person name="Klenk H.P."/>
        </authorList>
    </citation>
    <scope>NUCLEOTIDE SEQUENCE [LARGE SCALE GENOMIC DNA]</scope>
    <source>
        <strain evidence="2">DSM 44928 / JCM 14897 / NBRC 102108 / NRRL B-24433 / ID139908</strain>
    </source>
</reference>
<dbReference type="RefSeq" id="WP_012787160.1">
    <property type="nucleotide sequence ID" value="NC_013131.1"/>
</dbReference>
<evidence type="ECO:0000313" key="1">
    <source>
        <dbReference type="EMBL" id="ACU71867.1"/>
    </source>
</evidence>
<protein>
    <submittedName>
        <fullName evidence="1">Uncharacterized protein</fullName>
    </submittedName>
</protein>